<dbReference type="PROSITE" id="PS00464">
    <property type="entry name" value="RIBOSOMAL_L22"/>
    <property type="match status" value="1"/>
</dbReference>
<dbReference type="GO" id="GO:0019843">
    <property type="term" value="F:rRNA binding"/>
    <property type="evidence" value="ECO:0007669"/>
    <property type="project" value="UniProtKB-KW"/>
</dbReference>
<keyword evidence="5" id="KW-0687">Ribonucleoprotein</keyword>
<dbReference type="GO" id="GO:0003735">
    <property type="term" value="F:structural constituent of ribosome"/>
    <property type="evidence" value="ECO:0007669"/>
    <property type="project" value="InterPro"/>
</dbReference>
<dbReference type="EMBL" id="FAXA01000355">
    <property type="protein sequence ID" value="CUV03095.1"/>
    <property type="molecule type" value="Genomic_DNA"/>
</dbReference>
<keyword evidence="2" id="KW-0699">rRNA-binding</keyword>
<dbReference type="SUPFAM" id="SSF54843">
    <property type="entry name" value="Ribosomal protein L22"/>
    <property type="match status" value="1"/>
</dbReference>
<dbReference type="InterPro" id="IPR047867">
    <property type="entry name" value="Ribosomal_uL22_bac/org-type"/>
</dbReference>
<dbReference type="InterPro" id="IPR036394">
    <property type="entry name" value="Ribosomal_uL22_sf"/>
</dbReference>
<evidence type="ECO:0000256" key="2">
    <source>
        <dbReference type="ARBA" id="ARBA00022730"/>
    </source>
</evidence>
<dbReference type="InterPro" id="IPR018260">
    <property type="entry name" value="Ribosomal_uL22_CS"/>
</dbReference>
<evidence type="ECO:0000256" key="4">
    <source>
        <dbReference type="ARBA" id="ARBA00022980"/>
    </source>
</evidence>
<comment type="similarity">
    <text evidence="1">Belongs to the universal ribosomal protein uL22 family.</text>
</comment>
<dbReference type="InterPro" id="IPR001063">
    <property type="entry name" value="Ribosomal_uL22"/>
</dbReference>
<proteinExistence type="inferred from homology"/>
<dbReference type="Pfam" id="PF00237">
    <property type="entry name" value="Ribosomal_L22"/>
    <property type="match status" value="1"/>
</dbReference>
<accession>A0A160VC55</accession>
<dbReference type="Gene3D" id="3.90.470.10">
    <property type="entry name" value="Ribosomal protein L22/L17"/>
    <property type="match status" value="1"/>
</dbReference>
<keyword evidence="3" id="KW-0694">RNA-binding</keyword>
<dbReference type="NCBIfam" id="TIGR01044">
    <property type="entry name" value="rplV_bact"/>
    <property type="match status" value="1"/>
</dbReference>
<dbReference type="AlphaFoldDB" id="A0A160VC55"/>
<evidence type="ECO:0000256" key="3">
    <source>
        <dbReference type="ARBA" id="ARBA00022884"/>
    </source>
</evidence>
<dbReference type="GO" id="GO:0015934">
    <property type="term" value="C:large ribosomal subunit"/>
    <property type="evidence" value="ECO:0007669"/>
    <property type="project" value="InterPro"/>
</dbReference>
<evidence type="ECO:0000256" key="5">
    <source>
        <dbReference type="ARBA" id="ARBA00023274"/>
    </source>
</evidence>
<organism evidence="6">
    <name type="scientific">hydrothermal vent metagenome</name>
    <dbReference type="NCBI Taxonomy" id="652676"/>
    <lineage>
        <taxon>unclassified sequences</taxon>
        <taxon>metagenomes</taxon>
        <taxon>ecological metagenomes</taxon>
    </lineage>
</organism>
<protein>
    <submittedName>
        <fullName evidence="6">LSU ribosomal protein L22p (L17e)</fullName>
    </submittedName>
</protein>
<dbReference type="PANTHER" id="PTHR13501">
    <property type="entry name" value="CHLOROPLAST 50S RIBOSOMAL PROTEIN L22-RELATED"/>
    <property type="match status" value="1"/>
</dbReference>
<evidence type="ECO:0000256" key="1">
    <source>
        <dbReference type="ARBA" id="ARBA00009451"/>
    </source>
</evidence>
<dbReference type="HAMAP" id="MF_01331_B">
    <property type="entry name" value="Ribosomal_uL22_B"/>
    <property type="match status" value="1"/>
</dbReference>
<evidence type="ECO:0000313" key="6">
    <source>
        <dbReference type="EMBL" id="CUV03095.1"/>
    </source>
</evidence>
<keyword evidence="4 6" id="KW-0689">Ribosomal protein</keyword>
<dbReference type="CDD" id="cd00336">
    <property type="entry name" value="Ribosomal_L22"/>
    <property type="match status" value="1"/>
</dbReference>
<gene>
    <name evidence="6" type="ORF">MGWOODY_Clf2025</name>
</gene>
<dbReference type="PANTHER" id="PTHR13501:SF8">
    <property type="entry name" value="LARGE RIBOSOMAL SUBUNIT PROTEIN UL22M"/>
    <property type="match status" value="1"/>
</dbReference>
<dbReference type="InterPro" id="IPR005727">
    <property type="entry name" value="Ribosomal_uL22_bac/chlpt-type"/>
</dbReference>
<reference evidence="6" key="1">
    <citation type="submission" date="2015-10" db="EMBL/GenBank/DDBJ databases">
        <authorList>
            <person name="Gilbert D.G."/>
        </authorList>
    </citation>
    <scope>NUCLEOTIDE SEQUENCE</scope>
</reference>
<name>A0A160VC55_9ZZZZ</name>
<dbReference type="GO" id="GO:0006412">
    <property type="term" value="P:translation"/>
    <property type="evidence" value="ECO:0007669"/>
    <property type="project" value="InterPro"/>
</dbReference>
<sequence>MPPVRALAKSLGASQKRLKPILDLVRGRKVDDALNQLNLLPSPWAKTVAKVVASAASNAENNMLMNRDDLRIVHISADNAKSIKRFRPRARGRIGKIVKRSSHVMVVVDEDGDRS</sequence>